<dbReference type="STRING" id="1432141.A0A015L9J0"/>
<keyword evidence="6" id="KW-1185">Reference proteome</keyword>
<dbReference type="HOGENOM" id="CLU_167122_2_0_1"/>
<gene>
    <name evidence="5" type="ORF">RirG_261550</name>
</gene>
<protein>
    <recommendedName>
        <fullName evidence="4">40S ribosomal protein S21</fullName>
    </recommendedName>
</protein>
<keyword evidence="4" id="KW-0698">rRNA processing</keyword>
<dbReference type="GO" id="GO:0006412">
    <property type="term" value="P:translation"/>
    <property type="evidence" value="ECO:0007669"/>
    <property type="project" value="InterPro"/>
</dbReference>
<dbReference type="OMA" id="GESDACM"/>
<dbReference type="AlphaFoldDB" id="A0A015L9J0"/>
<dbReference type="EMBL" id="JEMT01029651">
    <property type="protein sequence ID" value="EXX51483.1"/>
    <property type="molecule type" value="Genomic_DNA"/>
</dbReference>
<dbReference type="GO" id="GO:0006364">
    <property type="term" value="P:rRNA processing"/>
    <property type="evidence" value="ECO:0007669"/>
    <property type="project" value="UniProtKB-KW"/>
</dbReference>
<keyword evidence="3 4" id="KW-0687">Ribonucleoprotein</keyword>
<comment type="subcellular location">
    <subcellularLocation>
        <location evidence="4">Cytoplasm</location>
    </subcellularLocation>
</comment>
<comment type="similarity">
    <text evidence="1 4">Belongs to the eukaryotic ribosomal protein eS21 family.</text>
</comment>
<dbReference type="Pfam" id="PF01249">
    <property type="entry name" value="Ribosomal_S21e"/>
    <property type="match status" value="1"/>
</dbReference>
<sequence>MQNDQGIQVDLYKPRKCSATNRLITAKDHASVQINVGDVDEKGHFINNSFKRYELCGFIRSSGESDDSLNRLATSDGYLKNVWSSQR</sequence>
<evidence type="ECO:0000256" key="4">
    <source>
        <dbReference type="PIRNR" id="PIRNR002148"/>
    </source>
</evidence>
<evidence type="ECO:0000256" key="3">
    <source>
        <dbReference type="ARBA" id="ARBA00023274"/>
    </source>
</evidence>
<dbReference type="GO" id="GO:1990904">
    <property type="term" value="C:ribonucleoprotein complex"/>
    <property type="evidence" value="ECO:0007669"/>
    <property type="project" value="UniProtKB-KW"/>
</dbReference>
<evidence type="ECO:0000256" key="1">
    <source>
        <dbReference type="ARBA" id="ARBA00010228"/>
    </source>
</evidence>
<dbReference type="InterPro" id="IPR038579">
    <property type="entry name" value="Ribosomal_eS21_sf"/>
</dbReference>
<keyword evidence="4" id="KW-0963">Cytoplasm</keyword>
<comment type="function">
    <text evidence="4">Required for the processing of the 20S rRNA-precursor to mature 18S rRNA in a late step of the maturation of 40S ribosomal subunits. Has a physiological role leading to 18S rRNA stability.</text>
</comment>
<dbReference type="Gene3D" id="3.30.1230.20">
    <property type="match status" value="1"/>
</dbReference>
<dbReference type="GO" id="GO:0003735">
    <property type="term" value="F:structural constituent of ribosome"/>
    <property type="evidence" value="ECO:0007669"/>
    <property type="project" value="InterPro"/>
</dbReference>
<name>A0A015L9J0_RHIIW</name>
<dbReference type="PIRSF" id="PIRSF002148">
    <property type="entry name" value="Ribosomal_S21e"/>
    <property type="match status" value="1"/>
</dbReference>
<evidence type="ECO:0000313" key="5">
    <source>
        <dbReference type="EMBL" id="EXX51483.1"/>
    </source>
</evidence>
<dbReference type="GO" id="GO:0022626">
    <property type="term" value="C:cytosolic ribosome"/>
    <property type="evidence" value="ECO:0007669"/>
    <property type="project" value="UniProtKB-ARBA"/>
</dbReference>
<dbReference type="PANTHER" id="PTHR10442">
    <property type="entry name" value="40S RIBOSOMAL PROTEIN S21"/>
    <property type="match status" value="1"/>
</dbReference>
<dbReference type="GO" id="GO:0042274">
    <property type="term" value="P:ribosomal small subunit biogenesis"/>
    <property type="evidence" value="ECO:0007669"/>
    <property type="project" value="UniProtKB-ARBA"/>
</dbReference>
<comment type="subunit">
    <text evidence="4">Component of the small ribosomal subunit.</text>
</comment>
<evidence type="ECO:0000313" key="6">
    <source>
        <dbReference type="Proteomes" id="UP000022910"/>
    </source>
</evidence>
<accession>A0A015L9J0</accession>
<dbReference type="FunFam" id="3.30.1230.20:FF:000001">
    <property type="entry name" value="40S ribosomal protein S21"/>
    <property type="match status" value="1"/>
</dbReference>
<organism evidence="5 6">
    <name type="scientific">Rhizophagus irregularis (strain DAOM 197198w)</name>
    <name type="common">Glomus intraradices</name>
    <dbReference type="NCBI Taxonomy" id="1432141"/>
    <lineage>
        <taxon>Eukaryota</taxon>
        <taxon>Fungi</taxon>
        <taxon>Fungi incertae sedis</taxon>
        <taxon>Mucoromycota</taxon>
        <taxon>Glomeromycotina</taxon>
        <taxon>Glomeromycetes</taxon>
        <taxon>Glomerales</taxon>
        <taxon>Glomeraceae</taxon>
        <taxon>Rhizophagus</taxon>
    </lineage>
</organism>
<dbReference type="OrthoDB" id="278325at2759"/>
<reference evidence="5 6" key="1">
    <citation type="submission" date="2014-02" db="EMBL/GenBank/DDBJ databases">
        <title>Single nucleus genome sequencing reveals high similarity among nuclei of an endomycorrhizal fungus.</title>
        <authorList>
            <person name="Lin K."/>
            <person name="Geurts R."/>
            <person name="Zhang Z."/>
            <person name="Limpens E."/>
            <person name="Saunders D.G."/>
            <person name="Mu D."/>
            <person name="Pang E."/>
            <person name="Cao H."/>
            <person name="Cha H."/>
            <person name="Lin T."/>
            <person name="Zhou Q."/>
            <person name="Shang Y."/>
            <person name="Li Y."/>
            <person name="Ivanov S."/>
            <person name="Sharma T."/>
            <person name="Velzen R.V."/>
            <person name="Ruijter N.D."/>
            <person name="Aanen D.K."/>
            <person name="Win J."/>
            <person name="Kamoun S."/>
            <person name="Bisseling T."/>
            <person name="Huang S."/>
        </authorList>
    </citation>
    <scope>NUCLEOTIDE SEQUENCE [LARGE SCALE GENOMIC DNA]</scope>
    <source>
        <strain evidence="6">DAOM197198w</strain>
    </source>
</reference>
<proteinExistence type="inferred from homology"/>
<evidence type="ECO:0000256" key="2">
    <source>
        <dbReference type="ARBA" id="ARBA00022980"/>
    </source>
</evidence>
<dbReference type="InterPro" id="IPR001931">
    <property type="entry name" value="Ribosomal_eS21"/>
</dbReference>
<keyword evidence="2 4" id="KW-0689">Ribosomal protein</keyword>
<dbReference type="Proteomes" id="UP000022910">
    <property type="component" value="Unassembled WGS sequence"/>
</dbReference>
<comment type="caution">
    <text evidence="5">The sequence shown here is derived from an EMBL/GenBank/DDBJ whole genome shotgun (WGS) entry which is preliminary data.</text>
</comment>